<dbReference type="RefSeq" id="WP_087103177.1">
    <property type="nucleotide sequence ID" value="NZ_FWFG01000048.1"/>
</dbReference>
<dbReference type="SUPFAM" id="SSF51735">
    <property type="entry name" value="NAD(P)-binding Rossmann-fold domains"/>
    <property type="match status" value="1"/>
</dbReference>
<dbReference type="InterPro" id="IPR036291">
    <property type="entry name" value="NAD(P)-bd_dom_sf"/>
</dbReference>
<evidence type="ECO:0000259" key="1">
    <source>
        <dbReference type="Pfam" id="PF13460"/>
    </source>
</evidence>
<dbReference type="PANTHER" id="PTHR47129">
    <property type="entry name" value="QUINONE OXIDOREDUCTASE 2"/>
    <property type="match status" value="1"/>
</dbReference>
<organism evidence="2 3">
    <name type="scientific">Brachybacterium nesterenkovii</name>
    <dbReference type="NCBI Taxonomy" id="47847"/>
    <lineage>
        <taxon>Bacteria</taxon>
        <taxon>Bacillati</taxon>
        <taxon>Actinomycetota</taxon>
        <taxon>Actinomycetes</taxon>
        <taxon>Micrococcales</taxon>
        <taxon>Dermabacteraceae</taxon>
        <taxon>Brachybacterium</taxon>
    </lineage>
</organism>
<dbReference type="EMBL" id="FWFG01000048">
    <property type="protein sequence ID" value="SLM90364.1"/>
    <property type="molecule type" value="Genomic_DNA"/>
</dbReference>
<dbReference type="PANTHER" id="PTHR47129:SF1">
    <property type="entry name" value="NMRA-LIKE DOMAIN-CONTAINING PROTEIN"/>
    <property type="match status" value="1"/>
</dbReference>
<dbReference type="AlphaFoldDB" id="A0A1X6WXD2"/>
<dbReference type="CDD" id="cd05269">
    <property type="entry name" value="TMR_SDR_a"/>
    <property type="match status" value="1"/>
</dbReference>
<protein>
    <submittedName>
        <fullName evidence="2">NADPH:quinone oxidoreductase 2</fullName>
    </submittedName>
</protein>
<gene>
    <name evidence="2" type="ORF">FM110_04795</name>
</gene>
<accession>A0A1X6WXD2</accession>
<dbReference type="Gene3D" id="3.90.25.10">
    <property type="entry name" value="UDP-galactose 4-epimerase, domain 1"/>
    <property type="match status" value="1"/>
</dbReference>
<dbReference type="Pfam" id="PF13460">
    <property type="entry name" value="NAD_binding_10"/>
    <property type="match status" value="1"/>
</dbReference>
<feature type="domain" description="NAD(P)-binding" evidence="1">
    <location>
        <begin position="7"/>
        <end position="186"/>
    </location>
</feature>
<evidence type="ECO:0000313" key="2">
    <source>
        <dbReference type="EMBL" id="SLM90364.1"/>
    </source>
</evidence>
<reference evidence="2 3" key="1">
    <citation type="submission" date="2017-02" db="EMBL/GenBank/DDBJ databases">
        <authorList>
            <person name="Peterson S.W."/>
        </authorList>
    </citation>
    <scope>NUCLEOTIDE SEQUENCE [LARGE SCALE GENOMIC DNA]</scope>
    <source>
        <strain evidence="2 3">CIP104813</strain>
    </source>
</reference>
<dbReference type="InterPro" id="IPR016040">
    <property type="entry name" value="NAD(P)-bd_dom"/>
</dbReference>
<proteinExistence type="predicted"/>
<evidence type="ECO:0000313" key="3">
    <source>
        <dbReference type="Proteomes" id="UP000195981"/>
    </source>
</evidence>
<keyword evidence="3" id="KW-1185">Reference proteome</keyword>
<sequence length="283" mass="29535">MTIAVFGATGQLGRHVLESLRSRGVAASDVRAIGRSAQRLAELEEQGFETARADFDDPAAVRAAVEGADTVVLISASEPGKRLAQHGAVIDAAKDAGVGRIIYTSLLGVPASDHTFAEEHRATEELIAASGIPATLLRNGWYTENHVADFAAARERGVIANAAGEGRTASAPRADYAEAIAVVATEDGHEGAAYELSGDTAWSFADFAAAASRVLGREVTYRPLTQQEEAQMLEGVGLDAGTAAFVAQLSADTARGLLAATPGDLSRLIGRPTVPLEDTLRTW</sequence>
<dbReference type="InterPro" id="IPR052718">
    <property type="entry name" value="NmrA-type_oxidoreductase"/>
</dbReference>
<dbReference type="Gene3D" id="3.40.50.720">
    <property type="entry name" value="NAD(P)-binding Rossmann-like Domain"/>
    <property type="match status" value="1"/>
</dbReference>
<dbReference type="Proteomes" id="UP000195981">
    <property type="component" value="Unassembled WGS sequence"/>
</dbReference>
<dbReference type="OrthoDB" id="5510591at2"/>
<name>A0A1X6WXD2_9MICO</name>